<dbReference type="PANTHER" id="PTHR41287:SF1">
    <property type="entry name" value="PROTEIN YMFN"/>
    <property type="match status" value="1"/>
</dbReference>
<dbReference type="InterPro" id="IPR046461">
    <property type="entry name" value="TerL_ATPase"/>
</dbReference>
<protein>
    <submittedName>
        <fullName evidence="3">Phage terminase</fullName>
    </submittedName>
</protein>
<dbReference type="InterPro" id="IPR027417">
    <property type="entry name" value="P-loop_NTPase"/>
</dbReference>
<dbReference type="GO" id="GO:0004519">
    <property type="term" value="F:endonuclease activity"/>
    <property type="evidence" value="ECO:0007669"/>
    <property type="project" value="InterPro"/>
</dbReference>
<dbReference type="Pfam" id="PF03354">
    <property type="entry name" value="TerL_ATPase"/>
    <property type="match status" value="1"/>
</dbReference>
<name>A0A1S8S9J3_CLOBE</name>
<dbReference type="Gene3D" id="3.40.50.300">
    <property type="entry name" value="P-loop containing nucleotide triphosphate hydrolases"/>
    <property type="match status" value="1"/>
</dbReference>
<dbReference type="AlphaFoldDB" id="A0A1S8S9J3"/>
<evidence type="ECO:0000313" key="4">
    <source>
        <dbReference type="Proteomes" id="UP000190973"/>
    </source>
</evidence>
<feature type="domain" description="Terminase large subunit-like endonuclease" evidence="2">
    <location>
        <begin position="284"/>
        <end position="545"/>
    </location>
</feature>
<reference evidence="3 4" key="1">
    <citation type="submission" date="2016-05" db="EMBL/GenBank/DDBJ databases">
        <title>Microbial solvent formation.</title>
        <authorList>
            <person name="Poehlein A."/>
            <person name="Montoya Solano J.D."/>
            <person name="Flitsch S."/>
            <person name="Krabben P."/>
            <person name="Duerre P."/>
            <person name="Daniel R."/>
        </authorList>
    </citation>
    <scope>NUCLEOTIDE SEQUENCE [LARGE SCALE GENOMIC DNA]</scope>
    <source>
        <strain evidence="3 4">DSM 53</strain>
    </source>
</reference>
<evidence type="ECO:0000259" key="1">
    <source>
        <dbReference type="Pfam" id="PF03354"/>
    </source>
</evidence>
<dbReference type="PANTHER" id="PTHR41287">
    <property type="match status" value="1"/>
</dbReference>
<comment type="caution">
    <text evidence="3">The sequence shown here is derived from an EMBL/GenBank/DDBJ whole genome shotgun (WGS) entry which is preliminary data.</text>
</comment>
<sequence length="561" mass="65419">MILLEKAIKYANDVVNGEEITTKEVVQQCTIFLDDYYKNQKYNDFEFYFDEKKLKTINDLLKLLNFATGFVAGKQVLENLAEFQCFFIANIFGWRFKDKSYKFRYNDNTLFIARKNSKTALIGIVFILLLLTEQQYSEFYSICLTKELSAEIKKSMEQIIGASPLIKKHFKVSTTKTGSIKCLLTGSFFEPRTAEAGKNNSVRPSAFVSDEHGNFSENSNFNAMKSGMKNVLNGLVFRTTTAYEINNSIMEEDLDYIRKVLEGTLENKRQFALIYYATEEHLWDDIGIYMANPLRIEENYNTMREDRKIALEKPSAKGEYLTKTMNVFLQENKEEAYMDMNLWKKCRKDKIDFRDKEVVVAVDGSISLDLTSVSIMYKENSQYYCMSHGFLPKENMADRREKIDYFKMKRNGYCDIHEGFTVNYNLLEQYIRNIETTYNCKIKCIISDPFNMKQTMENLAEDYEVILLKQTFTNLTVATKAFRDMVYNGKVYYEKNELLDWCVSNAILNVGKSGDVMLAKDKAMKNRKRIDMLATLIFCMTELYIEEEGYDAVKALEAMNW</sequence>
<dbReference type="InterPro" id="IPR005021">
    <property type="entry name" value="Terminase_largesu-like"/>
</dbReference>
<dbReference type="RefSeq" id="WP_077838545.1">
    <property type="nucleotide sequence ID" value="NZ_JABTAE010000001.1"/>
</dbReference>
<organism evidence="3 4">
    <name type="scientific">Clostridium beijerinckii</name>
    <name type="common">Clostridium MP</name>
    <dbReference type="NCBI Taxonomy" id="1520"/>
    <lineage>
        <taxon>Bacteria</taxon>
        <taxon>Bacillati</taxon>
        <taxon>Bacillota</taxon>
        <taxon>Clostridia</taxon>
        <taxon>Eubacteriales</taxon>
        <taxon>Clostridiaceae</taxon>
        <taxon>Clostridium</taxon>
    </lineage>
</organism>
<dbReference type="EMBL" id="LZZI01000026">
    <property type="protein sequence ID" value="OOM62210.1"/>
    <property type="molecule type" value="Genomic_DNA"/>
</dbReference>
<proteinExistence type="predicted"/>
<dbReference type="Pfam" id="PF20441">
    <property type="entry name" value="TerL_nuclease"/>
    <property type="match status" value="1"/>
</dbReference>
<gene>
    <name evidence="3" type="ORF">CLBCK_19130</name>
</gene>
<dbReference type="InterPro" id="IPR046462">
    <property type="entry name" value="TerL_nuclease"/>
</dbReference>
<evidence type="ECO:0000313" key="3">
    <source>
        <dbReference type="EMBL" id="OOM62210.1"/>
    </source>
</evidence>
<evidence type="ECO:0000259" key="2">
    <source>
        <dbReference type="Pfam" id="PF20441"/>
    </source>
</evidence>
<feature type="domain" description="Terminase large subunit-like ATPase" evidence="1">
    <location>
        <begin position="82"/>
        <end position="258"/>
    </location>
</feature>
<dbReference type="Proteomes" id="UP000190973">
    <property type="component" value="Unassembled WGS sequence"/>
</dbReference>
<accession>A0A1S8S9J3</accession>